<dbReference type="InterPro" id="IPR057666">
    <property type="entry name" value="DrpA_SLOG"/>
</dbReference>
<comment type="caution">
    <text evidence="4">The sequence shown here is derived from an EMBL/GenBank/DDBJ whole genome shotgun (WGS) entry which is preliminary data.</text>
</comment>
<dbReference type="Gene3D" id="1.10.10.10">
    <property type="entry name" value="Winged helix-like DNA-binding domain superfamily/Winged helix DNA-binding domain"/>
    <property type="match status" value="1"/>
</dbReference>
<dbReference type="Pfam" id="PF02481">
    <property type="entry name" value="DNA_processg_A"/>
    <property type="match status" value="1"/>
</dbReference>
<reference evidence="5" key="1">
    <citation type="submission" date="2017-09" db="EMBL/GenBank/DDBJ databases">
        <title>Depth-based differentiation of microbial function through sediment-hosted aquifers and enrichment of novel symbionts in the deep terrestrial subsurface.</title>
        <authorList>
            <person name="Probst A.J."/>
            <person name="Ladd B."/>
            <person name="Jarett J.K."/>
            <person name="Geller-Mcgrath D.E."/>
            <person name="Sieber C.M.K."/>
            <person name="Emerson J.B."/>
            <person name="Anantharaman K."/>
            <person name="Thomas B.C."/>
            <person name="Malmstrom R."/>
            <person name="Stieglmeier M."/>
            <person name="Klingl A."/>
            <person name="Woyke T."/>
            <person name="Ryan C.M."/>
            <person name="Banfield J.F."/>
        </authorList>
    </citation>
    <scope>NUCLEOTIDE SEQUENCE [LARGE SCALE GENOMIC DNA]</scope>
</reference>
<feature type="domain" description="Smf/DprA SLOG" evidence="2">
    <location>
        <begin position="59"/>
        <end position="268"/>
    </location>
</feature>
<comment type="similarity">
    <text evidence="1">Belongs to the DprA/Smf family.</text>
</comment>
<dbReference type="Gene3D" id="3.40.50.450">
    <property type="match status" value="1"/>
</dbReference>
<dbReference type="AlphaFoldDB" id="A0A2H0UQW4"/>
<evidence type="ECO:0000313" key="5">
    <source>
        <dbReference type="Proteomes" id="UP000229615"/>
    </source>
</evidence>
<dbReference type="InterPro" id="IPR036388">
    <property type="entry name" value="WH-like_DNA-bd_sf"/>
</dbReference>
<name>A0A2H0UQW4_9BACT</name>
<dbReference type="Pfam" id="PF17782">
    <property type="entry name" value="WHD_DprA"/>
    <property type="match status" value="1"/>
</dbReference>
<dbReference type="InterPro" id="IPR041614">
    <property type="entry name" value="DprA_WH"/>
</dbReference>
<evidence type="ECO:0000313" key="4">
    <source>
        <dbReference type="EMBL" id="PIR88771.1"/>
    </source>
</evidence>
<gene>
    <name evidence="4" type="primary">dprA</name>
    <name evidence="4" type="ORF">COU09_00555</name>
</gene>
<proteinExistence type="inferred from homology"/>
<dbReference type="Proteomes" id="UP000229615">
    <property type="component" value="Unassembled WGS sequence"/>
</dbReference>
<evidence type="ECO:0000259" key="2">
    <source>
        <dbReference type="Pfam" id="PF02481"/>
    </source>
</evidence>
<dbReference type="SUPFAM" id="SSF102405">
    <property type="entry name" value="MCP/YpsA-like"/>
    <property type="match status" value="1"/>
</dbReference>
<dbReference type="PANTHER" id="PTHR43022:SF1">
    <property type="entry name" value="PROTEIN SMF"/>
    <property type="match status" value="1"/>
</dbReference>
<organism evidence="4 5">
    <name type="scientific">Candidatus Harrisonbacteria bacterium CG10_big_fil_rev_8_21_14_0_10_44_23</name>
    <dbReference type="NCBI Taxonomy" id="1974585"/>
    <lineage>
        <taxon>Bacteria</taxon>
        <taxon>Candidatus Harrisoniibacteriota</taxon>
    </lineage>
</organism>
<feature type="domain" description="DprA winged helix" evidence="3">
    <location>
        <begin position="286"/>
        <end position="339"/>
    </location>
</feature>
<dbReference type="GO" id="GO:0009294">
    <property type="term" value="P:DNA-mediated transformation"/>
    <property type="evidence" value="ECO:0007669"/>
    <property type="project" value="InterPro"/>
</dbReference>
<evidence type="ECO:0000259" key="3">
    <source>
        <dbReference type="Pfam" id="PF17782"/>
    </source>
</evidence>
<dbReference type="PANTHER" id="PTHR43022">
    <property type="entry name" value="PROTEIN SMF"/>
    <property type="match status" value="1"/>
</dbReference>
<dbReference type="NCBIfam" id="TIGR00732">
    <property type="entry name" value="dprA"/>
    <property type="match status" value="1"/>
</dbReference>
<accession>A0A2H0UQW4</accession>
<dbReference type="EMBL" id="PFBB01000005">
    <property type="protein sequence ID" value="PIR88771.1"/>
    <property type="molecule type" value="Genomic_DNA"/>
</dbReference>
<dbReference type="InterPro" id="IPR003488">
    <property type="entry name" value="DprA"/>
</dbReference>
<protein>
    <submittedName>
        <fullName evidence="4">DNA-protecting protein DprA</fullName>
    </submittedName>
</protein>
<sequence length="344" mass="38158">MESEHIYFNALSVDLRGNYSALKKLLESFNNWQTAFKNTPTKINPEKEWLRLEKLRIKLLLATDPNFPKSLKEIPWPPFAIYHQGQLPNEDLPRLAIVGTRKSSTLSRTWSEMFSKKLSQSGVQIISGLALGVDTSAHEGCLAGPSPTFAVLALGLDNVYPSQNHRLAKKIVSNAGGIISEYPPTVGAQKHFFIQRNRLVSGLSQGVLVIEAPERSGSLATARFAEEQNKELFVLPGPVNNANFKGSNKLIQDGAFLTTSPDEILEVLGVKKESNSSIDKEPRFDKLSKTQKIIISALKNESHPLHVDELQKITKLETSTLLEEITELGLAGIIQEEAGRYYIK</sequence>
<evidence type="ECO:0000256" key="1">
    <source>
        <dbReference type="ARBA" id="ARBA00006525"/>
    </source>
</evidence>